<proteinExistence type="predicted"/>
<sequence>MPIVMTDYKMVYKDQVFNALSIRPIVDSNLKNGKRIVNFIEAMYINEDGEVEIIEDEAWCFKFVRR</sequence>
<organism evidence="1 2">
    <name type="scientific">Anaerocolumna chitinilytica</name>
    <dbReference type="NCBI Taxonomy" id="1727145"/>
    <lineage>
        <taxon>Bacteria</taxon>
        <taxon>Bacillati</taxon>
        <taxon>Bacillota</taxon>
        <taxon>Clostridia</taxon>
        <taxon>Lachnospirales</taxon>
        <taxon>Lachnospiraceae</taxon>
        <taxon>Anaerocolumna</taxon>
    </lineage>
</organism>
<dbReference type="Proteomes" id="UP000515703">
    <property type="component" value="Chromosome"/>
</dbReference>
<accession>A0A7M3SA08</accession>
<dbReference type="AlphaFoldDB" id="A0A7M3SA08"/>
<reference evidence="1 2" key="1">
    <citation type="submission" date="2020-08" db="EMBL/GenBank/DDBJ databases">
        <title>Draft genome sequencing of an Anaerocolumna strain isolated from anoxic soil subjected to BSD treatment.</title>
        <authorList>
            <person name="Uek A."/>
            <person name="Tonouchi A."/>
        </authorList>
    </citation>
    <scope>NUCLEOTIDE SEQUENCE [LARGE SCALE GENOMIC DNA]</scope>
    <source>
        <strain evidence="1 2">CTTW</strain>
    </source>
</reference>
<protein>
    <submittedName>
        <fullName evidence="1">Uncharacterized protein</fullName>
    </submittedName>
</protein>
<keyword evidence="2" id="KW-1185">Reference proteome</keyword>
<evidence type="ECO:0000313" key="1">
    <source>
        <dbReference type="EMBL" id="BCK01426.1"/>
    </source>
</evidence>
<dbReference type="RefSeq" id="WP_185256992.1">
    <property type="nucleotide sequence ID" value="NZ_AP023368.1"/>
</dbReference>
<dbReference type="EMBL" id="AP023368">
    <property type="protein sequence ID" value="BCK01426.1"/>
    <property type="molecule type" value="Genomic_DNA"/>
</dbReference>
<evidence type="ECO:0000313" key="2">
    <source>
        <dbReference type="Proteomes" id="UP000515703"/>
    </source>
</evidence>
<dbReference type="KEGG" id="acht:bsdcttw_44660"/>
<name>A0A7M3SA08_9FIRM</name>
<gene>
    <name evidence="1" type="ORF">bsdcttw_44660</name>
</gene>
<reference evidence="1 2" key="2">
    <citation type="submission" date="2020-08" db="EMBL/GenBank/DDBJ databases">
        <authorList>
            <person name="Ueki A."/>
            <person name="Tonouchi A."/>
        </authorList>
    </citation>
    <scope>NUCLEOTIDE SEQUENCE [LARGE SCALE GENOMIC DNA]</scope>
    <source>
        <strain evidence="1 2">CTTW</strain>
    </source>
</reference>